<dbReference type="InterPro" id="IPR009875">
    <property type="entry name" value="PilZ_domain"/>
</dbReference>
<dbReference type="SUPFAM" id="SSF141371">
    <property type="entry name" value="PilZ domain-like"/>
    <property type="match status" value="1"/>
</dbReference>
<dbReference type="Proteomes" id="UP000012040">
    <property type="component" value="Chromosome"/>
</dbReference>
<feature type="transmembrane region" description="Helical" evidence="1">
    <location>
        <begin position="137"/>
        <end position="156"/>
    </location>
</feature>
<dbReference type="PATRIC" id="fig|1184267.3.peg.817"/>
<keyword evidence="1" id="KW-0472">Membrane</keyword>
<dbReference type="KEGG" id="bex:A11Q_808"/>
<evidence type="ECO:0000313" key="4">
    <source>
        <dbReference type="Proteomes" id="UP000012040"/>
    </source>
</evidence>
<gene>
    <name evidence="3" type="ORF">A11Q_808</name>
</gene>
<evidence type="ECO:0000256" key="1">
    <source>
        <dbReference type="SAM" id="Phobius"/>
    </source>
</evidence>
<protein>
    <recommendedName>
        <fullName evidence="2">PilZ domain-containing protein</fullName>
    </recommendedName>
</protein>
<dbReference type="Pfam" id="PF07238">
    <property type="entry name" value="PilZ"/>
    <property type="match status" value="1"/>
</dbReference>
<proteinExistence type="predicted"/>
<dbReference type="HOGENOM" id="CLU_1493418_0_0_7"/>
<feature type="domain" description="PilZ" evidence="2">
    <location>
        <begin position="43"/>
        <end position="120"/>
    </location>
</feature>
<name>M4VAJ2_9BACT</name>
<reference evidence="3 4" key="1">
    <citation type="journal article" date="2013" name="ISME J.">
        <title>By their genes ye shall know them: genomic signatures of predatory bacteria.</title>
        <authorList>
            <person name="Pasternak Z."/>
            <person name="Pietrokovski S."/>
            <person name="Rotem O."/>
            <person name="Gophna U."/>
            <person name="Lurie-Weinberger M.N."/>
            <person name="Jurkevitch E."/>
        </authorList>
    </citation>
    <scope>NUCLEOTIDE SEQUENCE [LARGE SCALE GENOMIC DNA]</scope>
    <source>
        <strain evidence="3 4">JSS</strain>
    </source>
</reference>
<evidence type="ECO:0000259" key="2">
    <source>
        <dbReference type="Pfam" id="PF07238"/>
    </source>
</evidence>
<dbReference type="eggNOG" id="ENOG503197S">
    <property type="taxonomic scope" value="Bacteria"/>
</dbReference>
<dbReference type="GO" id="GO:0035438">
    <property type="term" value="F:cyclic-di-GMP binding"/>
    <property type="evidence" value="ECO:0007669"/>
    <property type="project" value="InterPro"/>
</dbReference>
<dbReference type="RefSeq" id="WP_015469516.1">
    <property type="nucleotide sequence ID" value="NC_020813.1"/>
</dbReference>
<organism evidence="3 4">
    <name type="scientific">Pseudobdellovibrio exovorus JSS</name>
    <dbReference type="NCBI Taxonomy" id="1184267"/>
    <lineage>
        <taxon>Bacteria</taxon>
        <taxon>Pseudomonadati</taxon>
        <taxon>Bdellovibrionota</taxon>
        <taxon>Bdellovibrionia</taxon>
        <taxon>Bdellovibrionales</taxon>
        <taxon>Pseudobdellovibrionaceae</taxon>
        <taxon>Pseudobdellovibrio</taxon>
    </lineage>
</organism>
<keyword evidence="1" id="KW-0812">Transmembrane</keyword>
<keyword evidence="4" id="KW-1185">Reference proteome</keyword>
<keyword evidence="1" id="KW-1133">Transmembrane helix</keyword>
<dbReference type="AlphaFoldDB" id="M4VAJ2"/>
<evidence type="ECO:0000313" key="3">
    <source>
        <dbReference type="EMBL" id="AGH95026.1"/>
    </source>
</evidence>
<dbReference type="Gene3D" id="2.40.10.220">
    <property type="entry name" value="predicted glycosyltransferase like domains"/>
    <property type="match status" value="1"/>
</dbReference>
<sequence length="162" mass="18437">MTIRTLMTTSLARYHARAPRYILDTEDNSLIRLSGASQLTWEEKTELRDVSLTGLSFVAPQDLSPQIGEVIKIQFSVPGSDQMACYAIVIRLEKINQFDNMVGVHFYKLDRVQRVNLVQGLTHKINQNNASSKQRKLTNAISIIGLVLTLGCWLFLMKVYFF</sequence>
<dbReference type="EMBL" id="CP003537">
    <property type="protein sequence ID" value="AGH95026.1"/>
    <property type="molecule type" value="Genomic_DNA"/>
</dbReference>
<accession>M4VAJ2</accession>